<dbReference type="KEGG" id="fse:DI487_15890"/>
<proteinExistence type="predicted"/>
<dbReference type="EMBL" id="CP029463">
    <property type="protein sequence ID" value="AWM15192.1"/>
    <property type="molecule type" value="Genomic_DNA"/>
</dbReference>
<keyword evidence="2" id="KW-1185">Reference proteome</keyword>
<gene>
    <name evidence="1" type="ORF">DI487_15890</name>
</gene>
<reference evidence="1 2" key="1">
    <citation type="submission" date="2018-05" db="EMBL/GenBank/DDBJ databases">
        <title>Flavobacterium sp. MEBiC07310.</title>
        <authorList>
            <person name="Baek K."/>
        </authorList>
    </citation>
    <scope>NUCLEOTIDE SEQUENCE [LARGE SCALE GENOMIC DNA]</scope>
    <source>
        <strain evidence="1 2">MEBiC07310</strain>
    </source>
</reference>
<organism evidence="1 2">
    <name type="scientific">Flavobacterium sediminis</name>
    <dbReference type="NCBI Taxonomy" id="2201181"/>
    <lineage>
        <taxon>Bacteria</taxon>
        <taxon>Pseudomonadati</taxon>
        <taxon>Bacteroidota</taxon>
        <taxon>Flavobacteriia</taxon>
        <taxon>Flavobacteriales</taxon>
        <taxon>Flavobacteriaceae</taxon>
        <taxon>Flavobacterium</taxon>
    </lineage>
</organism>
<name>A0A2U8QYG2_9FLAO</name>
<sequence length="173" mass="20283">MFEQYTYKQKTLALLIIFIMLGVTAYKRSFKNLITTYKENKELTTLSEEIKKKSVSLEKLSKEIAQYDNYLGTQNIASDVVQQEIVNFATHHDGISINSMQSIHTFEGDDYRAYTHQLDVTGDLNKLLQLVYDFETKFNLSRVVSTHFYKVKKSNTTEQLHVRVLFQNYEMKK</sequence>
<dbReference type="AlphaFoldDB" id="A0A2U8QYG2"/>
<dbReference type="RefSeq" id="WP_109570530.1">
    <property type="nucleotide sequence ID" value="NZ_CP029463.1"/>
</dbReference>
<protein>
    <submittedName>
        <fullName evidence="1">Uncharacterized protein</fullName>
    </submittedName>
</protein>
<evidence type="ECO:0000313" key="1">
    <source>
        <dbReference type="EMBL" id="AWM15192.1"/>
    </source>
</evidence>
<dbReference type="OrthoDB" id="1161757at2"/>
<dbReference type="Proteomes" id="UP000245429">
    <property type="component" value="Chromosome"/>
</dbReference>
<accession>A0A2U8QYG2</accession>
<evidence type="ECO:0000313" key="2">
    <source>
        <dbReference type="Proteomes" id="UP000245429"/>
    </source>
</evidence>